<reference evidence="2 3" key="1">
    <citation type="submission" date="2014-08" db="EMBL/GenBank/DDBJ databases">
        <title>Chaperone-usher fimbriae in a diverse selection of Gallibacterium genomes.</title>
        <authorList>
            <person name="Kudirkiene E."/>
            <person name="Bager R.J."/>
            <person name="Johnson T.J."/>
            <person name="Bojesen A.M."/>
        </authorList>
    </citation>
    <scope>NUCLEOTIDE SEQUENCE [LARGE SCALE GENOMIC DNA]</scope>
    <source>
        <strain evidence="2 3">CCM5976</strain>
    </source>
</reference>
<feature type="compositionally biased region" description="Basic residues" evidence="1">
    <location>
        <begin position="41"/>
        <end position="68"/>
    </location>
</feature>
<dbReference type="EMBL" id="JPXY01000021">
    <property type="protein sequence ID" value="KGQ32561.1"/>
    <property type="molecule type" value="Genomic_DNA"/>
</dbReference>
<evidence type="ECO:0000313" key="2">
    <source>
        <dbReference type="EMBL" id="KGQ32561.1"/>
    </source>
</evidence>
<sequence>MITEKITLANGAVIEFFAPDLEQMRNLFPDYDQFRAMKEERKRKREIANKRKRQLQQQKQARRKARGR</sequence>
<evidence type="ECO:0000313" key="3">
    <source>
        <dbReference type="Proteomes" id="UP000030418"/>
    </source>
</evidence>
<keyword evidence="3" id="KW-1185">Reference proteome</keyword>
<protein>
    <submittedName>
        <fullName evidence="2">Uncharacterized protein</fullName>
    </submittedName>
</protein>
<organism evidence="2 3">
    <name type="scientific">Gallibacterium genomosp. 2</name>
    <dbReference type="NCBI Taxonomy" id="155517"/>
    <lineage>
        <taxon>Bacteria</taxon>
        <taxon>Pseudomonadati</taxon>
        <taxon>Pseudomonadota</taxon>
        <taxon>Gammaproteobacteria</taxon>
        <taxon>Pasteurellales</taxon>
        <taxon>Pasteurellaceae</taxon>
        <taxon>Gallibacterium</taxon>
    </lineage>
</organism>
<proteinExistence type="predicted"/>
<dbReference type="AlphaFoldDB" id="A0A0A2XJN2"/>
<dbReference type="Proteomes" id="UP000030418">
    <property type="component" value="Unassembled WGS sequence"/>
</dbReference>
<evidence type="ECO:0000256" key="1">
    <source>
        <dbReference type="SAM" id="MobiDB-lite"/>
    </source>
</evidence>
<dbReference type="RefSeq" id="WP_039134993.1">
    <property type="nucleotide sequence ID" value="NZ_JPXY01000021.1"/>
</dbReference>
<gene>
    <name evidence="2" type="ORF">P375_04920</name>
</gene>
<accession>A0A0A2XJN2</accession>
<name>A0A0A2XJN2_9PAST</name>
<comment type="caution">
    <text evidence="2">The sequence shown here is derived from an EMBL/GenBank/DDBJ whole genome shotgun (WGS) entry which is preliminary data.</text>
</comment>
<feature type="region of interest" description="Disordered" evidence="1">
    <location>
        <begin position="39"/>
        <end position="68"/>
    </location>
</feature>